<accession>A0A5R8KD75</accession>
<sequence length="379" mass="42142">MTDEPDPFREARKASPTLLCPFQGETIPMILRHEDVRRAAKDYSTYSSDAPCRVPIPSEEDVRSMRQLPLEIDPPEHAEYRELVEPFFRRAKEPAVAAKVEALIADALDDALCRESIEVVREFALPVQSRALTHLLNVPEAEAETWISWGTHVFRDGEGKQKGAALEAYLQAQFDLALAHPGDDFFSALTRSTFRGRPLTREEMMGFGNLTFAGGRDTILSSISGVIGYIARNPDALEFLRADPKRIIGASEEFFRAITPLTHIARVCPSHSDVHGATVAAGQRVSLGWASANYDETVFDQPNEVRLDRKPNPHVAFGFGTHLCLGAPHARLIVRSLLKLLCERVDTITVLHATEHLENEARYQRAVGFESLTVAFTSV</sequence>
<proteinExistence type="inferred from homology"/>
<keyword evidence="2" id="KW-0503">Monooxygenase</keyword>
<dbReference type="GO" id="GO:0004497">
    <property type="term" value="F:monooxygenase activity"/>
    <property type="evidence" value="ECO:0007669"/>
    <property type="project" value="UniProtKB-KW"/>
</dbReference>
<dbReference type="Gene3D" id="1.10.630.10">
    <property type="entry name" value="Cytochrome P450"/>
    <property type="match status" value="1"/>
</dbReference>
<dbReference type="PRINTS" id="PR00359">
    <property type="entry name" value="BP450"/>
</dbReference>
<reference evidence="3 4" key="1">
    <citation type="submission" date="2019-05" db="EMBL/GenBank/DDBJ databases">
        <title>Verrucobacter flavum gen. nov., sp. nov. a new member of the family Verrucomicrobiaceae.</title>
        <authorList>
            <person name="Szuroczki S."/>
            <person name="Abbaszade G."/>
            <person name="Szabo A."/>
            <person name="Felfoldi T."/>
            <person name="Schumann P."/>
            <person name="Boka K."/>
            <person name="Keki Z."/>
            <person name="Toumi M."/>
            <person name="Toth E."/>
        </authorList>
    </citation>
    <scope>NUCLEOTIDE SEQUENCE [LARGE SCALE GENOMIC DNA]</scope>
    <source>
        <strain evidence="3 4">MG-N-17</strain>
    </source>
</reference>
<keyword evidence="4" id="KW-1185">Reference proteome</keyword>
<dbReference type="Proteomes" id="UP000306196">
    <property type="component" value="Unassembled WGS sequence"/>
</dbReference>
<protein>
    <submittedName>
        <fullName evidence="3">Cytochrome P450</fullName>
    </submittedName>
</protein>
<dbReference type="InterPro" id="IPR017972">
    <property type="entry name" value="Cyt_P450_CS"/>
</dbReference>
<keyword evidence="2" id="KW-0349">Heme</keyword>
<dbReference type="GO" id="GO:0020037">
    <property type="term" value="F:heme binding"/>
    <property type="evidence" value="ECO:0007669"/>
    <property type="project" value="InterPro"/>
</dbReference>
<name>A0A5R8KD75_9BACT</name>
<dbReference type="PROSITE" id="PS00086">
    <property type="entry name" value="CYTOCHROME_P450"/>
    <property type="match status" value="1"/>
</dbReference>
<dbReference type="InterPro" id="IPR001128">
    <property type="entry name" value="Cyt_P450"/>
</dbReference>
<keyword evidence="2" id="KW-0560">Oxidoreductase</keyword>
<comment type="similarity">
    <text evidence="1 2">Belongs to the cytochrome P450 family.</text>
</comment>
<dbReference type="InterPro" id="IPR036396">
    <property type="entry name" value="Cyt_P450_sf"/>
</dbReference>
<dbReference type="AlphaFoldDB" id="A0A5R8KD75"/>
<evidence type="ECO:0000313" key="3">
    <source>
        <dbReference type="EMBL" id="TLD69875.1"/>
    </source>
</evidence>
<keyword evidence="2" id="KW-0479">Metal-binding</keyword>
<dbReference type="GO" id="GO:0005506">
    <property type="term" value="F:iron ion binding"/>
    <property type="evidence" value="ECO:0007669"/>
    <property type="project" value="InterPro"/>
</dbReference>
<dbReference type="EMBL" id="VAUV01000011">
    <property type="protein sequence ID" value="TLD69875.1"/>
    <property type="molecule type" value="Genomic_DNA"/>
</dbReference>
<evidence type="ECO:0000313" key="4">
    <source>
        <dbReference type="Proteomes" id="UP000306196"/>
    </source>
</evidence>
<dbReference type="OrthoDB" id="9801155at2"/>
<dbReference type="PANTHER" id="PTHR46696">
    <property type="entry name" value="P450, PUTATIVE (EUROFUNG)-RELATED"/>
    <property type="match status" value="1"/>
</dbReference>
<evidence type="ECO:0000256" key="1">
    <source>
        <dbReference type="ARBA" id="ARBA00010617"/>
    </source>
</evidence>
<keyword evidence="2" id="KW-0408">Iron</keyword>
<dbReference type="Pfam" id="PF00067">
    <property type="entry name" value="p450"/>
    <property type="match status" value="1"/>
</dbReference>
<dbReference type="GO" id="GO:0016705">
    <property type="term" value="F:oxidoreductase activity, acting on paired donors, with incorporation or reduction of molecular oxygen"/>
    <property type="evidence" value="ECO:0007669"/>
    <property type="project" value="InterPro"/>
</dbReference>
<organism evidence="3 4">
    <name type="scientific">Phragmitibacter flavus</name>
    <dbReference type="NCBI Taxonomy" id="2576071"/>
    <lineage>
        <taxon>Bacteria</taxon>
        <taxon>Pseudomonadati</taxon>
        <taxon>Verrucomicrobiota</taxon>
        <taxon>Verrucomicrobiia</taxon>
        <taxon>Verrucomicrobiales</taxon>
        <taxon>Verrucomicrobiaceae</taxon>
        <taxon>Phragmitibacter</taxon>
    </lineage>
</organism>
<dbReference type="InterPro" id="IPR002397">
    <property type="entry name" value="Cyt_P450_B"/>
</dbReference>
<gene>
    <name evidence="3" type="ORF">FEM03_15305</name>
</gene>
<evidence type="ECO:0000256" key="2">
    <source>
        <dbReference type="RuleBase" id="RU000461"/>
    </source>
</evidence>
<dbReference type="SUPFAM" id="SSF48264">
    <property type="entry name" value="Cytochrome P450"/>
    <property type="match status" value="1"/>
</dbReference>
<dbReference type="PANTHER" id="PTHR46696:SF1">
    <property type="entry name" value="CYTOCHROME P450 YJIB-RELATED"/>
    <property type="match status" value="1"/>
</dbReference>
<comment type="caution">
    <text evidence="3">The sequence shown here is derived from an EMBL/GenBank/DDBJ whole genome shotgun (WGS) entry which is preliminary data.</text>
</comment>